<dbReference type="OrthoDB" id="9975580at2"/>
<reference evidence="2" key="3">
    <citation type="submission" date="2018-11" db="EMBL/GenBank/DDBJ databases">
        <authorList>
            <person name="Hwang Y.J."/>
            <person name="Hwang C.Y."/>
        </authorList>
    </citation>
    <scope>NUCLEOTIDE SEQUENCE</scope>
    <source>
        <strain evidence="2">R106</strain>
    </source>
</reference>
<dbReference type="EMBL" id="RKKB01000001">
    <property type="protein sequence ID" value="RPA34931.1"/>
    <property type="molecule type" value="Genomic_DNA"/>
</dbReference>
<proteinExistence type="predicted"/>
<evidence type="ECO:0000313" key="4">
    <source>
        <dbReference type="Proteomes" id="UP000278855"/>
    </source>
</evidence>
<keyword evidence="3" id="KW-1185">Reference proteome</keyword>
<gene>
    <name evidence="2" type="ORF">EGC77_04540</name>
    <name evidence="1" type="ORF">EGC80_20870</name>
</gene>
<evidence type="ECO:0000313" key="3">
    <source>
        <dbReference type="Proteomes" id="UP000273778"/>
    </source>
</evidence>
<dbReference type="AlphaFoldDB" id="A0A3N4EN27"/>
<dbReference type="EMBL" id="CP034073">
    <property type="protein sequence ID" value="AZG37078.1"/>
    <property type="molecule type" value="Genomic_DNA"/>
</dbReference>
<evidence type="ECO:0000313" key="2">
    <source>
        <dbReference type="EMBL" id="RPA34931.1"/>
    </source>
</evidence>
<protein>
    <submittedName>
        <fullName evidence="2">Uncharacterized protein</fullName>
    </submittedName>
</protein>
<accession>A0A3N4EN27</accession>
<reference evidence="1 3" key="1">
    <citation type="submission" date="2018-11" db="EMBL/GenBank/DDBJ databases">
        <title>Shewanella sp. M2.</title>
        <authorList>
            <person name="Hwang Y.J."/>
            <person name="Hwang C.Y."/>
        </authorList>
    </citation>
    <scope>NUCLEOTIDE SEQUENCE [LARGE SCALE GENOMIC DNA]</scope>
    <source>
        <strain evidence="1 3">M2</strain>
    </source>
</reference>
<dbReference type="Proteomes" id="UP000278855">
    <property type="component" value="Unassembled WGS sequence"/>
</dbReference>
<dbReference type="KEGG" id="spsr:EGC80_20870"/>
<name>A0A3N4EN27_9GAMM</name>
<sequence length="136" mass="15241">MRKFISIFILFIFPLDILASPIEDQVIIDLAMANVACAAVQSVNPEAVNSSYGNFFNDSVHLYHQFHGMSKEKSEKNQKAFYKIITSENAVKAQSLNSVVGAKKYLSQYLIKTDANSCSELKKIANKVLVKYDVEL</sequence>
<dbReference type="RefSeq" id="WP_124012001.1">
    <property type="nucleotide sequence ID" value="NZ_CP034073.1"/>
</dbReference>
<evidence type="ECO:0000313" key="1">
    <source>
        <dbReference type="EMBL" id="AZG37078.1"/>
    </source>
</evidence>
<dbReference type="Proteomes" id="UP000273778">
    <property type="component" value="Chromosome"/>
</dbReference>
<reference evidence="4" key="2">
    <citation type="submission" date="2018-11" db="EMBL/GenBank/DDBJ databases">
        <title>Shewanella sp. R106.</title>
        <authorList>
            <person name="Hwang Y.J."/>
            <person name="Hwang C.Y."/>
        </authorList>
    </citation>
    <scope>NUCLEOTIDE SEQUENCE [LARGE SCALE GENOMIC DNA]</scope>
    <source>
        <strain evidence="4">R106</strain>
    </source>
</reference>
<organism evidence="2 4">
    <name type="scientific">Shewanella psychromarinicola</name>
    <dbReference type="NCBI Taxonomy" id="2487742"/>
    <lineage>
        <taxon>Bacteria</taxon>
        <taxon>Pseudomonadati</taxon>
        <taxon>Pseudomonadota</taxon>
        <taxon>Gammaproteobacteria</taxon>
        <taxon>Alteromonadales</taxon>
        <taxon>Shewanellaceae</taxon>
        <taxon>Shewanella</taxon>
    </lineage>
</organism>